<dbReference type="RefSeq" id="WP_078742640.1">
    <property type="nucleotide sequence ID" value="NZ_MSDF01000052.1"/>
</dbReference>
<feature type="domain" description="HTH hxlR-type" evidence="4">
    <location>
        <begin position="13"/>
        <end position="110"/>
    </location>
</feature>
<proteinExistence type="predicted"/>
<dbReference type="GO" id="GO:0003677">
    <property type="term" value="F:DNA binding"/>
    <property type="evidence" value="ECO:0007669"/>
    <property type="project" value="UniProtKB-KW"/>
</dbReference>
<dbReference type="Pfam" id="PF01638">
    <property type="entry name" value="HxlR"/>
    <property type="match status" value="1"/>
</dbReference>
<dbReference type="Gene3D" id="1.10.10.10">
    <property type="entry name" value="Winged helix-like DNA-binding domain superfamily/Winged helix DNA-binding domain"/>
    <property type="match status" value="1"/>
</dbReference>
<evidence type="ECO:0000313" key="5">
    <source>
        <dbReference type="EMBL" id="OPA86269.1"/>
    </source>
</evidence>
<dbReference type="InterPro" id="IPR036390">
    <property type="entry name" value="WH_DNA-bd_sf"/>
</dbReference>
<protein>
    <submittedName>
        <fullName evidence="5">Transcriptional regulator</fullName>
    </submittedName>
</protein>
<organism evidence="5 6">
    <name type="scientific">Pseudomonas fluorescens</name>
    <dbReference type="NCBI Taxonomy" id="294"/>
    <lineage>
        <taxon>Bacteria</taxon>
        <taxon>Pseudomonadati</taxon>
        <taxon>Pseudomonadota</taxon>
        <taxon>Gammaproteobacteria</taxon>
        <taxon>Pseudomonadales</taxon>
        <taxon>Pseudomonadaceae</taxon>
        <taxon>Pseudomonas</taxon>
    </lineage>
</organism>
<dbReference type="OrthoDB" id="9807069at2"/>
<dbReference type="InterPro" id="IPR002577">
    <property type="entry name" value="HTH_HxlR"/>
</dbReference>
<dbReference type="AlphaFoldDB" id="A0A1T2Y2H4"/>
<comment type="caution">
    <text evidence="5">The sequence shown here is derived from an EMBL/GenBank/DDBJ whole genome shotgun (WGS) entry which is preliminary data.</text>
</comment>
<keyword evidence="3" id="KW-0804">Transcription</keyword>
<dbReference type="InterPro" id="IPR036388">
    <property type="entry name" value="WH-like_DNA-bd_sf"/>
</dbReference>
<keyword evidence="2" id="KW-0238">DNA-binding</keyword>
<keyword evidence="1" id="KW-0805">Transcription regulation</keyword>
<dbReference type="PANTHER" id="PTHR33204">
    <property type="entry name" value="TRANSCRIPTIONAL REGULATOR, MARR FAMILY"/>
    <property type="match status" value="1"/>
</dbReference>
<dbReference type="Proteomes" id="UP000190965">
    <property type="component" value="Unassembled WGS sequence"/>
</dbReference>
<dbReference type="PANTHER" id="PTHR33204:SF18">
    <property type="entry name" value="TRANSCRIPTIONAL REGULATORY PROTEIN"/>
    <property type="match status" value="1"/>
</dbReference>
<dbReference type="SUPFAM" id="SSF46785">
    <property type="entry name" value="Winged helix' DNA-binding domain"/>
    <property type="match status" value="1"/>
</dbReference>
<dbReference type="EMBL" id="MSDF01000052">
    <property type="protein sequence ID" value="OPA86269.1"/>
    <property type="molecule type" value="Genomic_DNA"/>
</dbReference>
<dbReference type="PROSITE" id="PS51118">
    <property type="entry name" value="HTH_HXLR"/>
    <property type="match status" value="1"/>
</dbReference>
<evidence type="ECO:0000259" key="4">
    <source>
        <dbReference type="PROSITE" id="PS51118"/>
    </source>
</evidence>
<gene>
    <name evidence="5" type="ORF">BFW87_26365</name>
</gene>
<evidence type="ECO:0000256" key="2">
    <source>
        <dbReference type="ARBA" id="ARBA00023125"/>
    </source>
</evidence>
<evidence type="ECO:0000313" key="6">
    <source>
        <dbReference type="Proteomes" id="UP000190965"/>
    </source>
</evidence>
<reference evidence="5 6" key="1">
    <citation type="submission" date="2016-12" db="EMBL/GenBank/DDBJ databases">
        <title>Draft genome sequences of seven strains of Pseudomonas fluorescens that produce 4-formylaminooxyvinylglycine.</title>
        <authorList>
            <person name="Okrent R.A."/>
            <person name="Manning V.A."/>
            <person name="Trippe K.M."/>
        </authorList>
    </citation>
    <scope>NUCLEOTIDE SEQUENCE [LARGE SCALE GENOMIC DNA]</scope>
    <source>
        <strain evidence="5 6">P5A</strain>
    </source>
</reference>
<evidence type="ECO:0000256" key="1">
    <source>
        <dbReference type="ARBA" id="ARBA00023015"/>
    </source>
</evidence>
<accession>A0A1T2Y2H4</accession>
<sequence length="164" mass="18359">MSLKKKIAPETLCPISRAEEIVGSSWTVLVLRELFMGNHRFDEIQTQSGGTPQMIAARLKSLEADGMVARRPYRERPLRYEYFLTDKGEGFYSVVLALRAWGETWCKAEGEERAVNFIHKTCGQPAGLGPLCEHCGETLRRGELIGELGAGYALERQQRRDGAA</sequence>
<name>A0A1T2Y2H4_PSEFL</name>
<evidence type="ECO:0000256" key="3">
    <source>
        <dbReference type="ARBA" id="ARBA00023163"/>
    </source>
</evidence>